<reference evidence="2" key="1">
    <citation type="journal article" date="2014" name="Front. Microbiol.">
        <title>High frequency of phylogenetically diverse reductive dehalogenase-homologous genes in deep subseafloor sedimentary metagenomes.</title>
        <authorList>
            <person name="Kawai M."/>
            <person name="Futagami T."/>
            <person name="Toyoda A."/>
            <person name="Takaki Y."/>
            <person name="Nishi S."/>
            <person name="Hori S."/>
            <person name="Arai W."/>
            <person name="Tsubouchi T."/>
            <person name="Morono Y."/>
            <person name="Uchiyama I."/>
            <person name="Ito T."/>
            <person name="Fujiyama A."/>
            <person name="Inagaki F."/>
            <person name="Takami H."/>
        </authorList>
    </citation>
    <scope>NUCLEOTIDE SEQUENCE</scope>
    <source>
        <strain evidence="2">Expedition CK06-06</strain>
    </source>
</reference>
<dbReference type="InterPro" id="IPR005149">
    <property type="entry name" value="Tscrpt_reg_PadR_N"/>
</dbReference>
<accession>X0TPQ4</accession>
<dbReference type="Gene3D" id="1.10.10.10">
    <property type="entry name" value="Winged helix-like DNA-binding domain superfamily/Winged helix DNA-binding domain"/>
    <property type="match status" value="1"/>
</dbReference>
<protein>
    <recommendedName>
        <fullName evidence="1">Transcription regulator PadR N-terminal domain-containing protein</fullName>
    </recommendedName>
</protein>
<dbReference type="AlphaFoldDB" id="X0TPQ4"/>
<gene>
    <name evidence="2" type="ORF">S01H1_30146</name>
</gene>
<comment type="caution">
    <text evidence="2">The sequence shown here is derived from an EMBL/GenBank/DDBJ whole genome shotgun (WGS) entry which is preliminary data.</text>
</comment>
<feature type="domain" description="Transcription regulator PadR N-terminal" evidence="1">
    <location>
        <begin position="37"/>
        <end position="106"/>
    </location>
</feature>
<dbReference type="SUPFAM" id="SSF46785">
    <property type="entry name" value="Winged helix' DNA-binding domain"/>
    <property type="match status" value="1"/>
</dbReference>
<dbReference type="PANTHER" id="PTHR43252:SF2">
    <property type="entry name" value="TRANSCRIPTION REGULATOR, PADR-LIKE FAMILY"/>
    <property type="match status" value="1"/>
</dbReference>
<proteinExistence type="predicted"/>
<organism evidence="2">
    <name type="scientific">marine sediment metagenome</name>
    <dbReference type="NCBI Taxonomy" id="412755"/>
    <lineage>
        <taxon>unclassified sequences</taxon>
        <taxon>metagenomes</taxon>
        <taxon>ecological metagenomes</taxon>
    </lineage>
</organism>
<name>X0TPQ4_9ZZZZ</name>
<dbReference type="PANTHER" id="PTHR43252">
    <property type="entry name" value="TRANSCRIPTIONAL REGULATOR YQJI"/>
    <property type="match status" value="1"/>
</dbReference>
<dbReference type="InterPro" id="IPR036390">
    <property type="entry name" value="WH_DNA-bd_sf"/>
</dbReference>
<feature type="non-terminal residue" evidence="2">
    <location>
        <position position="1"/>
    </location>
</feature>
<sequence length="192" mass="21396">VFISLPTSVAIFQGGYMDACGNGRAQGVPRGLLKFLVLNMISEKPMSGVEIVEEIEKQTGSWKPSPGSIYPILSSLNKKGLTKELPLDELGIKRYIFTEEGKNFFKQQKAFGAEFLKKIEFLVPMLIGFDLTDDNGRFSGSKEFAKKLMEAFLVLRQNVDKLSGKDLEELVEAVKDCTIRLELIIKGLAKEN</sequence>
<dbReference type="EMBL" id="BARS01018527">
    <property type="protein sequence ID" value="GAF95498.1"/>
    <property type="molecule type" value="Genomic_DNA"/>
</dbReference>
<dbReference type="Pfam" id="PF03551">
    <property type="entry name" value="PadR"/>
    <property type="match status" value="1"/>
</dbReference>
<dbReference type="InterPro" id="IPR036388">
    <property type="entry name" value="WH-like_DNA-bd_sf"/>
</dbReference>
<evidence type="ECO:0000313" key="2">
    <source>
        <dbReference type="EMBL" id="GAF95498.1"/>
    </source>
</evidence>
<evidence type="ECO:0000259" key="1">
    <source>
        <dbReference type="Pfam" id="PF03551"/>
    </source>
</evidence>